<organism evidence="1 2">
    <name type="scientific">Eleginops maclovinus</name>
    <name type="common">Patagonian blennie</name>
    <name type="synonym">Eleginus maclovinus</name>
    <dbReference type="NCBI Taxonomy" id="56733"/>
    <lineage>
        <taxon>Eukaryota</taxon>
        <taxon>Metazoa</taxon>
        <taxon>Chordata</taxon>
        <taxon>Craniata</taxon>
        <taxon>Vertebrata</taxon>
        <taxon>Euteleostomi</taxon>
        <taxon>Actinopterygii</taxon>
        <taxon>Neopterygii</taxon>
        <taxon>Teleostei</taxon>
        <taxon>Neoteleostei</taxon>
        <taxon>Acanthomorphata</taxon>
        <taxon>Eupercaria</taxon>
        <taxon>Perciformes</taxon>
        <taxon>Notothenioidei</taxon>
        <taxon>Eleginopidae</taxon>
        <taxon>Eleginops</taxon>
    </lineage>
</organism>
<dbReference type="EMBL" id="JAUZQC010000003">
    <property type="protein sequence ID" value="KAK5873530.1"/>
    <property type="molecule type" value="Genomic_DNA"/>
</dbReference>
<proteinExistence type="predicted"/>
<evidence type="ECO:0000313" key="1">
    <source>
        <dbReference type="EMBL" id="KAK5873530.1"/>
    </source>
</evidence>
<dbReference type="Proteomes" id="UP001346869">
    <property type="component" value="Unassembled WGS sequence"/>
</dbReference>
<dbReference type="AlphaFoldDB" id="A0AAN7Y3S4"/>
<gene>
    <name evidence="1" type="ORF">PBY51_018565</name>
</gene>
<reference evidence="1 2" key="1">
    <citation type="journal article" date="2023" name="Genes (Basel)">
        <title>Chromosome-Level Genome Assembly and Circadian Gene Repertoire of the Patagonia Blennie Eleginops maclovinus-The Closest Ancestral Proxy of Antarctic Cryonotothenioids.</title>
        <authorList>
            <person name="Cheng C.C."/>
            <person name="Rivera-Colon A.G."/>
            <person name="Minhas B.F."/>
            <person name="Wilson L."/>
            <person name="Rayamajhi N."/>
            <person name="Vargas-Chacoff L."/>
            <person name="Catchen J.M."/>
        </authorList>
    </citation>
    <scope>NUCLEOTIDE SEQUENCE [LARGE SCALE GENOMIC DNA]</scope>
    <source>
        <strain evidence="1">JMC-PN-2008</strain>
    </source>
</reference>
<evidence type="ECO:0000313" key="2">
    <source>
        <dbReference type="Proteomes" id="UP001346869"/>
    </source>
</evidence>
<comment type="caution">
    <text evidence="1">The sequence shown here is derived from an EMBL/GenBank/DDBJ whole genome shotgun (WGS) entry which is preliminary data.</text>
</comment>
<reference evidence="1 2" key="2">
    <citation type="journal article" date="2023" name="Mol. Biol. Evol.">
        <title>Genomics of Secondarily Temperate Adaptation in the Only Non-Antarctic Icefish.</title>
        <authorList>
            <person name="Rivera-Colon A.G."/>
            <person name="Rayamajhi N."/>
            <person name="Minhas B.F."/>
            <person name="Madrigal G."/>
            <person name="Bilyk K.T."/>
            <person name="Yoon V."/>
            <person name="Hune M."/>
            <person name="Gregory S."/>
            <person name="Cheng C.H.C."/>
            <person name="Catchen J.M."/>
        </authorList>
    </citation>
    <scope>NUCLEOTIDE SEQUENCE [LARGE SCALE GENOMIC DNA]</scope>
    <source>
        <strain evidence="1">JMC-PN-2008</strain>
    </source>
</reference>
<sequence>MNTRLVTELMVLPPASSPSHPAPYASRYVLCVAVTIVACRNISVIHLSVTSPSPPEHEGVTAERGEAGRRKARVIMGNPKDA</sequence>
<protein>
    <submittedName>
        <fullName evidence="1">Uncharacterized protein</fullName>
    </submittedName>
</protein>
<keyword evidence="2" id="KW-1185">Reference proteome</keyword>
<accession>A0AAN7Y3S4</accession>
<name>A0AAN7Y3S4_ELEMC</name>